<dbReference type="PANTHER" id="PTHR30313">
    <property type="entry name" value="DNA PRIMASE"/>
    <property type="match status" value="1"/>
</dbReference>
<evidence type="ECO:0000256" key="5">
    <source>
        <dbReference type="ARBA" id="ARBA00022705"/>
    </source>
</evidence>
<comment type="subunit">
    <text evidence="12">Monomer. Interacts with DnaB.</text>
</comment>
<comment type="catalytic activity">
    <reaction evidence="12">
        <text>ssDNA + n NTP = ssDNA/pppN(pN)n-1 hybrid + (n-1) diphosphate.</text>
        <dbReference type="EC" id="2.7.7.101"/>
    </reaction>
</comment>
<dbReference type="Gene3D" id="1.10.860.10">
    <property type="entry name" value="DNAb Helicase, Chain A"/>
    <property type="match status" value="1"/>
</dbReference>
<dbReference type="FunFam" id="3.90.580.10:FF:000001">
    <property type="entry name" value="DNA primase"/>
    <property type="match status" value="1"/>
</dbReference>
<evidence type="ECO:0000256" key="11">
    <source>
        <dbReference type="ARBA" id="ARBA00023163"/>
    </source>
</evidence>
<evidence type="ECO:0000256" key="9">
    <source>
        <dbReference type="ARBA" id="ARBA00022842"/>
    </source>
</evidence>
<name>A0A9E9P3Z6_9BURK</name>
<dbReference type="RefSeq" id="WP_269309821.1">
    <property type="nucleotide sequence ID" value="NZ_CP098242.1"/>
</dbReference>
<dbReference type="SUPFAM" id="SSF57783">
    <property type="entry name" value="Zinc beta-ribbon"/>
    <property type="match status" value="1"/>
</dbReference>
<dbReference type="SMART" id="SM00400">
    <property type="entry name" value="ZnF_CHCC"/>
    <property type="match status" value="1"/>
</dbReference>
<dbReference type="SUPFAM" id="SSF56731">
    <property type="entry name" value="DNA primase core"/>
    <property type="match status" value="1"/>
</dbReference>
<dbReference type="InterPro" id="IPR006295">
    <property type="entry name" value="DNA_primase_DnaG"/>
</dbReference>
<evidence type="ECO:0000256" key="3">
    <source>
        <dbReference type="ARBA" id="ARBA00022679"/>
    </source>
</evidence>
<feature type="domain" description="Toprim" evidence="15">
    <location>
        <begin position="262"/>
        <end position="344"/>
    </location>
</feature>
<protein>
    <recommendedName>
        <fullName evidence="12 13">DNA primase</fullName>
        <ecNumber evidence="12">2.7.7.101</ecNumber>
    </recommendedName>
</protein>
<evidence type="ECO:0000256" key="7">
    <source>
        <dbReference type="ARBA" id="ARBA00022771"/>
    </source>
</evidence>
<dbReference type="SMART" id="SM00493">
    <property type="entry name" value="TOPRIM"/>
    <property type="match status" value="1"/>
</dbReference>
<gene>
    <name evidence="12 16" type="primary">dnaG</name>
    <name evidence="16" type="ORF">NB640_03715</name>
</gene>
<dbReference type="PROSITE" id="PS50880">
    <property type="entry name" value="TOPRIM"/>
    <property type="match status" value="1"/>
</dbReference>
<dbReference type="GO" id="GO:0003677">
    <property type="term" value="F:DNA binding"/>
    <property type="evidence" value="ECO:0007669"/>
    <property type="project" value="UniProtKB-KW"/>
</dbReference>
<accession>A0A9E9P3Z6</accession>
<dbReference type="GO" id="GO:0003899">
    <property type="term" value="F:DNA-directed RNA polymerase activity"/>
    <property type="evidence" value="ECO:0007669"/>
    <property type="project" value="UniProtKB-UniRule"/>
</dbReference>
<feature type="zinc finger region" description="CHC2-type" evidence="12 14">
    <location>
        <begin position="37"/>
        <end position="61"/>
    </location>
</feature>
<dbReference type="GO" id="GO:0000428">
    <property type="term" value="C:DNA-directed RNA polymerase complex"/>
    <property type="evidence" value="ECO:0007669"/>
    <property type="project" value="UniProtKB-KW"/>
</dbReference>
<keyword evidence="17" id="KW-1185">Reference proteome</keyword>
<dbReference type="GO" id="GO:1990077">
    <property type="term" value="C:primosome complex"/>
    <property type="evidence" value="ECO:0007669"/>
    <property type="project" value="UniProtKB-KW"/>
</dbReference>
<keyword evidence="5 12" id="KW-0235">DNA replication</keyword>
<dbReference type="InterPro" id="IPR019475">
    <property type="entry name" value="DNA_primase_DnaB-bd"/>
</dbReference>
<dbReference type="EMBL" id="CP098242">
    <property type="protein sequence ID" value="WAW10770.1"/>
    <property type="molecule type" value="Genomic_DNA"/>
</dbReference>
<keyword evidence="3 12" id="KW-0808">Transferase</keyword>
<dbReference type="InterPro" id="IPR036977">
    <property type="entry name" value="DNA_primase_Znf_CHC2"/>
</dbReference>
<evidence type="ECO:0000313" key="17">
    <source>
        <dbReference type="Proteomes" id="UP001156215"/>
    </source>
</evidence>
<dbReference type="Pfam" id="PF01807">
    <property type="entry name" value="Zn_ribbon_DnaG"/>
    <property type="match status" value="1"/>
</dbReference>
<dbReference type="CDD" id="cd03364">
    <property type="entry name" value="TOPRIM_DnaG_primases"/>
    <property type="match status" value="1"/>
</dbReference>
<dbReference type="InterPro" id="IPR037068">
    <property type="entry name" value="DNA_primase_core_N_sf"/>
</dbReference>
<dbReference type="GO" id="GO:0005737">
    <property type="term" value="C:cytoplasm"/>
    <property type="evidence" value="ECO:0007669"/>
    <property type="project" value="TreeGrafter"/>
</dbReference>
<evidence type="ECO:0000256" key="8">
    <source>
        <dbReference type="ARBA" id="ARBA00022833"/>
    </source>
</evidence>
<dbReference type="InterPro" id="IPR013264">
    <property type="entry name" value="DNAG_N"/>
</dbReference>
<comment type="similarity">
    <text evidence="12 13">Belongs to the DnaG primase family.</text>
</comment>
<organism evidence="16 17">
    <name type="scientific">Oxalobacter vibrioformis</name>
    <dbReference type="NCBI Taxonomy" id="933080"/>
    <lineage>
        <taxon>Bacteria</taxon>
        <taxon>Pseudomonadati</taxon>
        <taxon>Pseudomonadota</taxon>
        <taxon>Betaproteobacteria</taxon>
        <taxon>Burkholderiales</taxon>
        <taxon>Oxalobacteraceae</taxon>
        <taxon>Oxalobacter</taxon>
    </lineage>
</organism>
<evidence type="ECO:0000256" key="13">
    <source>
        <dbReference type="PIRNR" id="PIRNR002811"/>
    </source>
</evidence>
<evidence type="ECO:0000256" key="10">
    <source>
        <dbReference type="ARBA" id="ARBA00023125"/>
    </source>
</evidence>
<dbReference type="InterPro" id="IPR050219">
    <property type="entry name" value="DnaG_primase"/>
</dbReference>
<dbReference type="InterPro" id="IPR034151">
    <property type="entry name" value="TOPRIM_DnaG_bac"/>
</dbReference>
<dbReference type="Proteomes" id="UP001156215">
    <property type="component" value="Chromosome"/>
</dbReference>
<dbReference type="InterPro" id="IPR002694">
    <property type="entry name" value="Znf_CHC2"/>
</dbReference>
<keyword evidence="10 12" id="KW-0238">DNA-binding</keyword>
<dbReference type="Gene3D" id="3.40.1360.10">
    <property type="match status" value="1"/>
</dbReference>
<dbReference type="AlphaFoldDB" id="A0A9E9P3Z6"/>
<keyword evidence="8 12" id="KW-0862">Zinc</keyword>
<evidence type="ECO:0000256" key="6">
    <source>
        <dbReference type="ARBA" id="ARBA00022723"/>
    </source>
</evidence>
<dbReference type="NCBIfam" id="TIGR01391">
    <property type="entry name" value="dnaG"/>
    <property type="match status" value="1"/>
</dbReference>
<dbReference type="Gene3D" id="1.20.50.20">
    <property type="entry name" value="DnaG, RNA polymerase domain, helical bundle"/>
    <property type="match status" value="1"/>
</dbReference>
<evidence type="ECO:0000256" key="14">
    <source>
        <dbReference type="PIRSR" id="PIRSR002811-1"/>
    </source>
</evidence>
<comment type="cofactor">
    <cofactor evidence="12 13 14">
        <name>Zn(2+)</name>
        <dbReference type="ChEBI" id="CHEBI:29105"/>
    </cofactor>
    <text evidence="12 13 14">Binds 1 zinc ion per monomer.</text>
</comment>
<keyword evidence="11 12" id="KW-0804">Transcription</keyword>
<dbReference type="InterPro" id="IPR016136">
    <property type="entry name" value="DNA_helicase_N/primase_C"/>
</dbReference>
<keyword evidence="2 12" id="KW-0639">Primosome</keyword>
<dbReference type="GO" id="GO:0008270">
    <property type="term" value="F:zinc ion binding"/>
    <property type="evidence" value="ECO:0007669"/>
    <property type="project" value="UniProtKB-UniRule"/>
</dbReference>
<evidence type="ECO:0000256" key="12">
    <source>
        <dbReference type="HAMAP-Rule" id="MF_00974"/>
    </source>
</evidence>
<dbReference type="FunFam" id="3.40.1360.10:FF:000002">
    <property type="entry name" value="DNA primase"/>
    <property type="match status" value="1"/>
</dbReference>
<dbReference type="PIRSF" id="PIRSF002811">
    <property type="entry name" value="DnaG"/>
    <property type="match status" value="1"/>
</dbReference>
<dbReference type="Pfam" id="PF13662">
    <property type="entry name" value="Toprim_4"/>
    <property type="match status" value="1"/>
</dbReference>
<sequence>MIPQSFIQDLLNRIDIVSVVEKHVQLKKAGANLLGLCPFHTEKTPSFTVSPVKQFYHCFGCGKNGSAIGFLMDYAGLGFVEAVQELANSAGMIVPDDDQRFTPEERTEKKAVSVVQGEVMAQAERFYRQQLRQAEEAITYLKKRGVSGEIAARFGLGYAPDGRDGLRTLFPDYAAKELQESGLVIERDPNEGGASANSRYDRFRDRIMFPIRNTKGQVIGFGARVISKGEPKYLNSPETPLFQKGNELYGLFEARQDIRDAGYVLVVEGYMDVVALAQLGFPQAVATLGTACTPVQVQKLMRQTDLVVFAFDGDKAGQSAARRALEASLPYVTDNKGVRFLFLPSDHDPDSFVREYGAEAFEKEIKNAVPFSEFLFDVITKGGDLNTLEGRARAQYVAKPLLQAIQPSALRLQIVKKLGELTHTAGDELESLLGLAKPAVKKQRAPQRQSRPQIVSLGRQVVRILLMYPELVPELEEEERSAIEQFDPDDAQTLSDIVNATHALGENVSFAALTEYFRLSGRDYDHLIAEVMNGHDFDMAAARQQLKGSMRQIRIRLITEELNDLMASGKALENRQYVLDLQNEQRVLQQQNIEDKGVS</sequence>
<keyword evidence="9" id="KW-0460">Magnesium</keyword>
<dbReference type="Pfam" id="PF08278">
    <property type="entry name" value="DnaG_DnaB_bind"/>
    <property type="match status" value="1"/>
</dbReference>
<evidence type="ECO:0000313" key="16">
    <source>
        <dbReference type="EMBL" id="WAW10770.1"/>
    </source>
</evidence>
<keyword evidence="7 12" id="KW-0863">Zinc-finger</keyword>
<dbReference type="EC" id="2.7.7.101" evidence="12"/>
<reference evidence="16" key="1">
    <citation type="journal article" date="2022" name="Front. Microbiol.">
        <title>New perspectives on an old grouping: The genomic and phenotypic variability of Oxalobacter formigenes and the implications for calcium oxalate stone prevention.</title>
        <authorList>
            <person name="Chmiel J.A."/>
            <person name="Carr C."/>
            <person name="Stuivenberg G.A."/>
            <person name="Venema R."/>
            <person name="Chanyi R.M."/>
            <person name="Al K.F."/>
            <person name="Giguere D."/>
            <person name="Say H."/>
            <person name="Akouris P.P."/>
            <person name="Dominguez Romero S.A."/>
            <person name="Kwong A."/>
            <person name="Tai V."/>
            <person name="Koval S.F."/>
            <person name="Razvi H."/>
            <person name="Bjazevic J."/>
            <person name="Burton J.P."/>
        </authorList>
    </citation>
    <scope>NUCLEOTIDE SEQUENCE</scope>
    <source>
        <strain evidence="16">WoOx3</strain>
    </source>
</reference>
<evidence type="ECO:0000259" key="15">
    <source>
        <dbReference type="PROSITE" id="PS50880"/>
    </source>
</evidence>
<dbReference type="InterPro" id="IPR006171">
    <property type="entry name" value="TOPRIM_dom"/>
</dbReference>
<proteinExistence type="inferred from homology"/>
<comment type="function">
    <text evidence="12 13">RNA polymerase that catalyzes the synthesis of short RNA molecules used as primers for DNA polymerase during DNA replication.</text>
</comment>
<dbReference type="Gene3D" id="3.90.580.10">
    <property type="entry name" value="Zinc finger, CHC2-type domain"/>
    <property type="match status" value="1"/>
</dbReference>
<dbReference type="Pfam" id="PF08275">
    <property type="entry name" value="DNAG_N"/>
    <property type="match status" value="1"/>
</dbReference>
<comment type="domain">
    <text evidence="12">Contains an N-terminal zinc-binding domain, a central core domain that contains the primase activity, and a C-terminal DnaB-binding domain.</text>
</comment>
<keyword evidence="1 12" id="KW-0240">DNA-directed RNA polymerase</keyword>
<dbReference type="Gene3D" id="3.90.980.10">
    <property type="entry name" value="DNA primase, catalytic core, N-terminal domain"/>
    <property type="match status" value="1"/>
</dbReference>
<evidence type="ECO:0000256" key="1">
    <source>
        <dbReference type="ARBA" id="ARBA00022478"/>
    </source>
</evidence>
<dbReference type="InterPro" id="IPR013173">
    <property type="entry name" value="DNA_primase_DnaG_DnaB-bd_dom"/>
</dbReference>
<dbReference type="GO" id="GO:0006269">
    <property type="term" value="P:DNA replication, synthesis of primer"/>
    <property type="evidence" value="ECO:0007669"/>
    <property type="project" value="UniProtKB-UniRule"/>
</dbReference>
<dbReference type="PANTHER" id="PTHR30313:SF2">
    <property type="entry name" value="DNA PRIMASE"/>
    <property type="match status" value="1"/>
</dbReference>
<keyword evidence="6 12" id="KW-0479">Metal-binding</keyword>
<dbReference type="KEGG" id="ovb:NB640_03715"/>
<evidence type="ECO:0000256" key="2">
    <source>
        <dbReference type="ARBA" id="ARBA00022515"/>
    </source>
</evidence>
<dbReference type="Pfam" id="PF10410">
    <property type="entry name" value="DnaB_bind"/>
    <property type="match status" value="1"/>
</dbReference>
<keyword evidence="4 12" id="KW-0548">Nucleotidyltransferase</keyword>
<evidence type="ECO:0000256" key="4">
    <source>
        <dbReference type="ARBA" id="ARBA00022695"/>
    </source>
</evidence>
<dbReference type="HAMAP" id="MF_00974">
    <property type="entry name" value="DNA_primase_DnaG"/>
    <property type="match status" value="1"/>
</dbReference>
<dbReference type="InterPro" id="IPR030846">
    <property type="entry name" value="DnaG_bac"/>
</dbReference>